<sequence>MAFSTGEIYATAFTTTVKESSFHYTLSIIQSEHSAKRIHAKEVFPGHFAFEVMEEVLQKDMTLCAALHIGNLGTHTLEEVIRICIDIPLTLPECDKEVDERFRCRVFLKQCIRALDEAGIIKCADADAVVNGELKTCAKENGPGILDGSGKFVVKKSNISS</sequence>
<keyword evidence="2" id="KW-1185">Reference proteome</keyword>
<dbReference type="EMBL" id="MU155174">
    <property type="protein sequence ID" value="KAF9481737.1"/>
    <property type="molecule type" value="Genomic_DNA"/>
</dbReference>
<evidence type="ECO:0000313" key="2">
    <source>
        <dbReference type="Proteomes" id="UP000807469"/>
    </source>
</evidence>
<name>A0A9P5Z559_9AGAR</name>
<accession>A0A9P5Z559</accession>
<dbReference type="OrthoDB" id="3016366at2759"/>
<proteinExistence type="predicted"/>
<organism evidence="1 2">
    <name type="scientific">Pholiota conissans</name>
    <dbReference type="NCBI Taxonomy" id="109636"/>
    <lineage>
        <taxon>Eukaryota</taxon>
        <taxon>Fungi</taxon>
        <taxon>Dikarya</taxon>
        <taxon>Basidiomycota</taxon>
        <taxon>Agaricomycotina</taxon>
        <taxon>Agaricomycetes</taxon>
        <taxon>Agaricomycetidae</taxon>
        <taxon>Agaricales</taxon>
        <taxon>Agaricineae</taxon>
        <taxon>Strophariaceae</taxon>
        <taxon>Pholiota</taxon>
    </lineage>
</organism>
<dbReference type="AlphaFoldDB" id="A0A9P5Z559"/>
<comment type="caution">
    <text evidence="1">The sequence shown here is derived from an EMBL/GenBank/DDBJ whole genome shotgun (WGS) entry which is preliminary data.</text>
</comment>
<reference evidence="1" key="1">
    <citation type="submission" date="2020-11" db="EMBL/GenBank/DDBJ databases">
        <authorList>
            <consortium name="DOE Joint Genome Institute"/>
            <person name="Ahrendt S."/>
            <person name="Riley R."/>
            <person name="Andreopoulos W."/>
            <person name="Labutti K."/>
            <person name="Pangilinan J."/>
            <person name="Ruiz-Duenas F.J."/>
            <person name="Barrasa J.M."/>
            <person name="Sanchez-Garcia M."/>
            <person name="Camarero S."/>
            <person name="Miyauchi S."/>
            <person name="Serrano A."/>
            <person name="Linde D."/>
            <person name="Babiker R."/>
            <person name="Drula E."/>
            <person name="Ayuso-Fernandez I."/>
            <person name="Pacheco R."/>
            <person name="Padilla G."/>
            <person name="Ferreira P."/>
            <person name="Barriuso J."/>
            <person name="Kellner H."/>
            <person name="Castanera R."/>
            <person name="Alfaro M."/>
            <person name="Ramirez L."/>
            <person name="Pisabarro A.G."/>
            <person name="Kuo A."/>
            <person name="Tritt A."/>
            <person name="Lipzen A."/>
            <person name="He G."/>
            <person name="Yan M."/>
            <person name="Ng V."/>
            <person name="Cullen D."/>
            <person name="Martin F."/>
            <person name="Rosso M.-N."/>
            <person name="Henrissat B."/>
            <person name="Hibbett D."/>
            <person name="Martinez A.T."/>
            <person name="Grigoriev I.V."/>
        </authorList>
    </citation>
    <scope>NUCLEOTIDE SEQUENCE</scope>
    <source>
        <strain evidence="1">CIRM-BRFM 674</strain>
    </source>
</reference>
<dbReference type="Proteomes" id="UP000807469">
    <property type="component" value="Unassembled WGS sequence"/>
</dbReference>
<evidence type="ECO:0000313" key="1">
    <source>
        <dbReference type="EMBL" id="KAF9481737.1"/>
    </source>
</evidence>
<gene>
    <name evidence="1" type="ORF">BDN70DRAFT_875867</name>
</gene>
<protein>
    <submittedName>
        <fullName evidence="1">Uncharacterized protein</fullName>
    </submittedName>
</protein>